<protein>
    <recommendedName>
        <fullName evidence="3">DUF1904 family protein</fullName>
    </recommendedName>
</protein>
<evidence type="ECO:0000313" key="1">
    <source>
        <dbReference type="EMBL" id="QBQ07217.1"/>
    </source>
</evidence>
<gene>
    <name evidence="1" type="ORF">SGLAD_v1c00160</name>
</gene>
<proteinExistence type="predicted"/>
<dbReference type="OrthoDB" id="389471at2"/>
<dbReference type="InterPro" id="IPR014347">
    <property type="entry name" value="Tautomerase/MIF_sf"/>
</dbReference>
<evidence type="ECO:0008006" key="3">
    <source>
        <dbReference type="Google" id="ProtNLM"/>
    </source>
</evidence>
<dbReference type="SUPFAM" id="SSF55331">
    <property type="entry name" value="Tautomerase/MIF"/>
    <property type="match status" value="1"/>
</dbReference>
<dbReference type="EMBL" id="CP038013">
    <property type="protein sequence ID" value="QBQ07217.1"/>
    <property type="molecule type" value="Genomic_DNA"/>
</dbReference>
<keyword evidence="2" id="KW-1185">Reference proteome</keyword>
<dbReference type="InterPro" id="IPR015017">
    <property type="entry name" value="DUF1904"/>
</dbReference>
<dbReference type="KEGG" id="sgq:SGLAD_v1c00160"/>
<accession>A0A4P7AGI2</accession>
<sequence length="104" mass="12158">MPVFTFRGISENKVQEYFKKIGELAQLINADIEQFVFWNEEAKLIGNGYEKDAIYISIEWKGRPLKQEAVTMHIQEFFGSISKHIYVKFTEINSFLYINGEVIS</sequence>
<evidence type="ECO:0000313" key="2">
    <source>
        <dbReference type="Proteomes" id="UP000294309"/>
    </source>
</evidence>
<dbReference type="Proteomes" id="UP000294309">
    <property type="component" value="Chromosome"/>
</dbReference>
<name>A0A4P7AGI2_9MOLU</name>
<dbReference type="RefSeq" id="WP_134297019.1">
    <property type="nucleotide sequence ID" value="NZ_CP038013.1"/>
</dbReference>
<dbReference type="Gene3D" id="3.30.429.10">
    <property type="entry name" value="Macrophage Migration Inhibitory Factor"/>
    <property type="match status" value="1"/>
</dbReference>
<dbReference type="AlphaFoldDB" id="A0A4P7AGI2"/>
<reference evidence="1 2" key="1">
    <citation type="submission" date="2019-03" db="EMBL/GenBank/DDBJ databases">
        <title>Complete genome sequence of Spiroplasma gladiatoris TG-1 (DSM 22552).</title>
        <authorList>
            <person name="Lin Y.-C."/>
            <person name="Chou L."/>
            <person name="Kuo C.-H."/>
        </authorList>
    </citation>
    <scope>NUCLEOTIDE SEQUENCE [LARGE SCALE GENOMIC DNA]</scope>
    <source>
        <strain evidence="1 2">TG-1</strain>
    </source>
</reference>
<dbReference type="Pfam" id="PF08921">
    <property type="entry name" value="DUF1904"/>
    <property type="match status" value="1"/>
</dbReference>
<organism evidence="1 2">
    <name type="scientific">Spiroplasma gladiatoris</name>
    <dbReference type="NCBI Taxonomy" id="2143"/>
    <lineage>
        <taxon>Bacteria</taxon>
        <taxon>Bacillati</taxon>
        <taxon>Mycoplasmatota</taxon>
        <taxon>Mollicutes</taxon>
        <taxon>Entomoplasmatales</taxon>
        <taxon>Spiroplasmataceae</taxon>
        <taxon>Spiroplasma</taxon>
    </lineage>
</organism>